<dbReference type="KEGG" id="cjap:GWK36_14425"/>
<name>A0A6G7VG43_9GAMM</name>
<dbReference type="EMBL" id="CP048029">
    <property type="protein sequence ID" value="QIK38991.1"/>
    <property type="molecule type" value="Genomic_DNA"/>
</dbReference>
<organism evidence="4 5">
    <name type="scientific">Caldichromatium japonicum</name>
    <dbReference type="NCBI Taxonomy" id="2699430"/>
    <lineage>
        <taxon>Bacteria</taxon>
        <taxon>Pseudomonadati</taxon>
        <taxon>Pseudomonadota</taxon>
        <taxon>Gammaproteobacteria</taxon>
        <taxon>Chromatiales</taxon>
        <taxon>Chromatiaceae</taxon>
        <taxon>Caldichromatium</taxon>
    </lineage>
</organism>
<evidence type="ECO:0000313" key="5">
    <source>
        <dbReference type="Proteomes" id="UP000502699"/>
    </source>
</evidence>
<feature type="domain" description="DUF4124" evidence="3">
    <location>
        <begin position="7"/>
        <end position="57"/>
    </location>
</feature>
<evidence type="ECO:0000259" key="3">
    <source>
        <dbReference type="Pfam" id="PF13511"/>
    </source>
</evidence>
<dbReference type="RefSeq" id="WP_166272194.1">
    <property type="nucleotide sequence ID" value="NZ_CP048029.1"/>
</dbReference>
<feature type="region of interest" description="Disordered" evidence="1">
    <location>
        <begin position="43"/>
        <end position="73"/>
    </location>
</feature>
<feature type="chain" id="PRO_5026217306" evidence="2">
    <location>
        <begin position="19"/>
        <end position="169"/>
    </location>
</feature>
<feature type="signal peptide" evidence="2">
    <location>
        <begin position="1"/>
        <end position="18"/>
    </location>
</feature>
<evidence type="ECO:0000256" key="2">
    <source>
        <dbReference type="SAM" id="SignalP"/>
    </source>
</evidence>
<dbReference type="InterPro" id="IPR025392">
    <property type="entry name" value="DUF4124"/>
</dbReference>
<dbReference type="Proteomes" id="UP000502699">
    <property type="component" value="Chromosome"/>
</dbReference>
<sequence>MTRCLFLLSLFIPLSVQAEIYRWVDAEGRVHFSDQRIPSAERLDIQSGRQIQPPPAPGPNSPDEHYPGPYSQVALLTPTSDQTLSDPAQGVAVSLYLEPALVEGHQLRLMIDNRVMVLDRNQTQLRLKGLEAGRHRLQIQVWGPDDRIVAQSASRIFELKLPSAPGELP</sequence>
<dbReference type="Pfam" id="PF13511">
    <property type="entry name" value="DUF4124"/>
    <property type="match status" value="1"/>
</dbReference>
<reference evidence="5" key="1">
    <citation type="submission" date="2020-01" db="EMBL/GenBank/DDBJ databases">
        <title>Caldichromatium gen. nov., sp. nov., a thermophilic purple sulfur bacterium member of the family Chromatiaceae isolated from Nakabusa hot spring, Japan.</title>
        <authorList>
            <person name="Saini M.K."/>
            <person name="Hanada S."/>
            <person name="Tank M."/>
        </authorList>
    </citation>
    <scope>NUCLEOTIDE SEQUENCE [LARGE SCALE GENOMIC DNA]</scope>
    <source>
        <strain evidence="5">No.7</strain>
    </source>
</reference>
<dbReference type="AlphaFoldDB" id="A0A6G7VG43"/>
<gene>
    <name evidence="4" type="ORF">GWK36_14425</name>
</gene>
<evidence type="ECO:0000313" key="4">
    <source>
        <dbReference type="EMBL" id="QIK38991.1"/>
    </source>
</evidence>
<protein>
    <submittedName>
        <fullName evidence="4">DUF4124 domain-containing protein</fullName>
    </submittedName>
</protein>
<evidence type="ECO:0000256" key="1">
    <source>
        <dbReference type="SAM" id="MobiDB-lite"/>
    </source>
</evidence>
<proteinExistence type="predicted"/>
<keyword evidence="5" id="KW-1185">Reference proteome</keyword>
<accession>A0A6G7VG43</accession>
<keyword evidence="2" id="KW-0732">Signal</keyword>